<name>X0Z360_9ZZZZ</name>
<organism evidence="1">
    <name type="scientific">marine sediment metagenome</name>
    <dbReference type="NCBI Taxonomy" id="412755"/>
    <lineage>
        <taxon>unclassified sequences</taxon>
        <taxon>metagenomes</taxon>
        <taxon>ecological metagenomes</taxon>
    </lineage>
</organism>
<dbReference type="EMBL" id="BART01006428">
    <property type="protein sequence ID" value="GAG63409.1"/>
    <property type="molecule type" value="Genomic_DNA"/>
</dbReference>
<dbReference type="AlphaFoldDB" id="X0Z360"/>
<sequence>MLAEDAYKRDVLDTEMKEHLIGDGNEYADKEDWIDSWLEGMIDWFFYEREAKWQIK</sequence>
<evidence type="ECO:0000313" key="1">
    <source>
        <dbReference type="EMBL" id="GAG63409.1"/>
    </source>
</evidence>
<protein>
    <submittedName>
        <fullName evidence="1">Uncharacterized protein</fullName>
    </submittedName>
</protein>
<accession>X0Z360</accession>
<reference evidence="1" key="1">
    <citation type="journal article" date="2014" name="Front. Microbiol.">
        <title>High frequency of phylogenetically diverse reductive dehalogenase-homologous genes in deep subseafloor sedimentary metagenomes.</title>
        <authorList>
            <person name="Kawai M."/>
            <person name="Futagami T."/>
            <person name="Toyoda A."/>
            <person name="Takaki Y."/>
            <person name="Nishi S."/>
            <person name="Hori S."/>
            <person name="Arai W."/>
            <person name="Tsubouchi T."/>
            <person name="Morono Y."/>
            <person name="Uchiyama I."/>
            <person name="Ito T."/>
            <person name="Fujiyama A."/>
            <person name="Inagaki F."/>
            <person name="Takami H."/>
        </authorList>
    </citation>
    <scope>NUCLEOTIDE SEQUENCE</scope>
    <source>
        <strain evidence="1">Expedition CK06-06</strain>
    </source>
</reference>
<proteinExistence type="predicted"/>
<comment type="caution">
    <text evidence="1">The sequence shown here is derived from an EMBL/GenBank/DDBJ whole genome shotgun (WGS) entry which is preliminary data.</text>
</comment>
<gene>
    <name evidence="1" type="ORF">S01H4_14668</name>
</gene>